<dbReference type="HAMAP" id="MF_01350">
    <property type="entry name" value="NDH1_NuoH"/>
    <property type="match status" value="1"/>
</dbReference>
<dbReference type="InterPro" id="IPR018086">
    <property type="entry name" value="NADH_UbQ_OxRdtase_su1_CS"/>
</dbReference>
<dbReference type="GO" id="GO:0005886">
    <property type="term" value="C:plasma membrane"/>
    <property type="evidence" value="ECO:0007669"/>
    <property type="project" value="UniProtKB-SubCell"/>
</dbReference>
<dbReference type="EMBL" id="PEBW01000001">
    <property type="protein sequence ID" value="PTQ53324.1"/>
    <property type="molecule type" value="Genomic_DNA"/>
</dbReference>
<dbReference type="PANTHER" id="PTHR11432">
    <property type="entry name" value="NADH DEHYDROGENASE SUBUNIT 1"/>
    <property type="match status" value="1"/>
</dbReference>
<dbReference type="Proteomes" id="UP000244016">
    <property type="component" value="Unassembled WGS sequence"/>
</dbReference>
<keyword evidence="5" id="KW-0874">Quinone</keyword>
<dbReference type="PANTHER" id="PTHR11432:SF3">
    <property type="entry name" value="NADH-UBIQUINONE OXIDOREDUCTASE CHAIN 1"/>
    <property type="match status" value="1"/>
</dbReference>
<feature type="transmembrane region" description="Helical" evidence="5">
    <location>
        <begin position="14"/>
        <end position="38"/>
    </location>
</feature>
<protein>
    <recommendedName>
        <fullName evidence="5">NADH-quinone oxidoreductase subunit H</fullName>
        <ecNumber evidence="5">7.1.1.-</ecNumber>
    </recommendedName>
    <alternativeName>
        <fullName evidence="5">NADH dehydrogenase I subunit H</fullName>
    </alternativeName>
    <alternativeName>
        <fullName evidence="5">NDH-1 subunit H</fullName>
    </alternativeName>
</protein>
<comment type="subcellular location">
    <subcellularLocation>
        <location evidence="5 6">Cell membrane</location>
        <topology evidence="5 6">Multi-pass membrane protein</topology>
    </subcellularLocation>
    <subcellularLocation>
        <location evidence="1">Membrane</location>
        <topology evidence="1">Multi-pass membrane protein</topology>
    </subcellularLocation>
</comment>
<feature type="transmembrane region" description="Helical" evidence="5">
    <location>
        <begin position="245"/>
        <end position="266"/>
    </location>
</feature>
<feature type="transmembrane region" description="Helical" evidence="5">
    <location>
        <begin position="278"/>
        <end position="298"/>
    </location>
</feature>
<name>A0A2T5GAW3_9BACL</name>
<dbReference type="EC" id="7.1.1.-" evidence="5"/>
<keyword evidence="5 6" id="KW-0520">NAD</keyword>
<dbReference type="GO" id="GO:0003954">
    <property type="term" value="F:NADH dehydrogenase activity"/>
    <property type="evidence" value="ECO:0007669"/>
    <property type="project" value="TreeGrafter"/>
</dbReference>
<evidence type="ECO:0000256" key="4">
    <source>
        <dbReference type="ARBA" id="ARBA00023136"/>
    </source>
</evidence>
<feature type="transmembrane region" description="Helical" evidence="5">
    <location>
        <begin position="189"/>
        <end position="208"/>
    </location>
</feature>
<evidence type="ECO:0000256" key="2">
    <source>
        <dbReference type="ARBA" id="ARBA00022692"/>
    </source>
</evidence>
<feature type="transmembrane region" description="Helical" evidence="5">
    <location>
        <begin position="310"/>
        <end position="335"/>
    </location>
</feature>
<comment type="catalytic activity">
    <reaction evidence="5">
        <text>a quinone + NADH + 5 H(+)(in) = a quinol + NAD(+) + 4 H(+)(out)</text>
        <dbReference type="Rhea" id="RHEA:57888"/>
        <dbReference type="ChEBI" id="CHEBI:15378"/>
        <dbReference type="ChEBI" id="CHEBI:24646"/>
        <dbReference type="ChEBI" id="CHEBI:57540"/>
        <dbReference type="ChEBI" id="CHEBI:57945"/>
        <dbReference type="ChEBI" id="CHEBI:132124"/>
    </reaction>
</comment>
<gene>
    <name evidence="5" type="primary">nuoH</name>
    <name evidence="7" type="ORF">BLITH_0404</name>
</gene>
<keyword evidence="3 5" id="KW-1133">Transmembrane helix</keyword>
<keyword evidence="4 5" id="KW-0472">Membrane</keyword>
<evidence type="ECO:0000313" key="7">
    <source>
        <dbReference type="EMBL" id="PTQ53324.1"/>
    </source>
</evidence>
<comment type="function">
    <text evidence="5">NDH-1 shuttles electrons from NADH, via FMN and iron-sulfur (Fe-S) centers, to quinones in the respiratory chain. The immediate electron acceptor for the enzyme in this species is believed to be ubiquinone. Couples the redox reaction to proton translocation (for every two electrons transferred, four hydrogen ions are translocated across the cytoplasmic membrane), and thus conserves the redox energy in a proton gradient. This subunit may bind ubiquinone.</text>
</comment>
<dbReference type="GO" id="GO:0009060">
    <property type="term" value="P:aerobic respiration"/>
    <property type="evidence" value="ECO:0007669"/>
    <property type="project" value="TreeGrafter"/>
</dbReference>
<dbReference type="PROSITE" id="PS00668">
    <property type="entry name" value="COMPLEX1_ND1_2"/>
    <property type="match status" value="1"/>
</dbReference>
<evidence type="ECO:0000256" key="3">
    <source>
        <dbReference type="ARBA" id="ARBA00022989"/>
    </source>
</evidence>
<dbReference type="Pfam" id="PF00146">
    <property type="entry name" value="NADHdh"/>
    <property type="match status" value="1"/>
</dbReference>
<comment type="subunit">
    <text evidence="5">NDH-1 is composed of 14 different subunits. Subunits NuoA, H, J, K, L, M, N constitute the membrane sector of the complex.</text>
</comment>
<keyword evidence="5 7" id="KW-0830">Ubiquinone</keyword>
<organism evidence="7 8">
    <name type="scientific">Brockia lithotrophica</name>
    <dbReference type="NCBI Taxonomy" id="933949"/>
    <lineage>
        <taxon>Bacteria</taxon>
        <taxon>Bacillati</taxon>
        <taxon>Bacillota</taxon>
        <taxon>Bacilli</taxon>
        <taxon>Bacillales</taxon>
        <taxon>Bacillales Family X. Incertae Sedis</taxon>
        <taxon>Brockia</taxon>
    </lineage>
</organism>
<keyword evidence="5" id="KW-1003">Cell membrane</keyword>
<proteinExistence type="inferred from homology"/>
<comment type="similarity">
    <text evidence="5 6">Belongs to the complex I subunit 1 family.</text>
</comment>
<keyword evidence="2 5" id="KW-0812">Transmembrane</keyword>
<feature type="transmembrane region" description="Helical" evidence="5">
    <location>
        <begin position="157"/>
        <end position="177"/>
    </location>
</feature>
<evidence type="ECO:0000256" key="1">
    <source>
        <dbReference type="ARBA" id="ARBA00004141"/>
    </source>
</evidence>
<dbReference type="InterPro" id="IPR001694">
    <property type="entry name" value="NADH_UbQ_OxRdtase_su1/FPO"/>
</dbReference>
<reference evidence="7 8" key="1">
    <citation type="submission" date="2017-08" db="EMBL/GenBank/DDBJ databases">
        <title>Burning lignite coal seam in the remote Altai Mountains harbors a hydrogen-driven thermophilic microbial community.</title>
        <authorList>
            <person name="Kadnikov V.V."/>
            <person name="Mardanov A.V."/>
            <person name="Ivasenko D."/>
            <person name="Beletsky A.V."/>
            <person name="Karnachuk O.V."/>
            <person name="Ravin N.V."/>
        </authorList>
    </citation>
    <scope>NUCLEOTIDE SEQUENCE [LARGE SCALE GENOMIC DNA]</scope>
    <source>
        <strain evidence="7">AL31</strain>
    </source>
</reference>
<dbReference type="AlphaFoldDB" id="A0A2T5GAW3"/>
<sequence>MSRLLAGPPTLTTALWLTVAALILLVFILLYAAFAVYAHRKILGFMQSRLGPNRVGPYGLLQTVADGAKLLVKESIVPAQVDRPLYHLAPVIAFAPAILVFLVLPWSSTLRFSDFAVGLLFYIAVSSLTTVGVLMGGWSSNNKWSLIGAMRSVAQMLAYEIPLIVSVLGVVVLAGSLNLTDIVEAQRKAWFVFPQILGFLVFAVSALAELNRSPFDLSEAESELIGGYLTEYGGMRFALFMLGEYVYPLAMGALATALYFGGWYPLPFGGTLPVLSAVPGWIWFLLKALFLSFIPYWFHASFPRMRIDQLMVFSWKVLFPVSLLNLLVTIVYRALAA</sequence>
<dbReference type="PROSITE" id="PS00667">
    <property type="entry name" value="COMPLEX1_ND1_1"/>
    <property type="match status" value="1"/>
</dbReference>
<dbReference type="GO" id="GO:0016655">
    <property type="term" value="F:oxidoreductase activity, acting on NAD(P)H, quinone or similar compound as acceptor"/>
    <property type="evidence" value="ECO:0007669"/>
    <property type="project" value="UniProtKB-UniRule"/>
</dbReference>
<keyword evidence="5" id="KW-1278">Translocase</keyword>
<comment type="caution">
    <text evidence="7">The sequence shown here is derived from an EMBL/GenBank/DDBJ whole genome shotgun (WGS) entry which is preliminary data.</text>
</comment>
<dbReference type="NCBIfam" id="NF004741">
    <property type="entry name" value="PRK06076.1-2"/>
    <property type="match status" value="1"/>
</dbReference>
<evidence type="ECO:0000256" key="5">
    <source>
        <dbReference type="HAMAP-Rule" id="MF_01350"/>
    </source>
</evidence>
<evidence type="ECO:0000313" key="8">
    <source>
        <dbReference type="Proteomes" id="UP000244016"/>
    </source>
</evidence>
<accession>A0A2T5GAW3</accession>
<feature type="transmembrane region" description="Helical" evidence="5">
    <location>
        <begin position="116"/>
        <end position="136"/>
    </location>
</feature>
<feature type="transmembrane region" description="Helical" evidence="5">
    <location>
        <begin position="85"/>
        <end position="104"/>
    </location>
</feature>
<evidence type="ECO:0000256" key="6">
    <source>
        <dbReference type="RuleBase" id="RU000471"/>
    </source>
</evidence>
<dbReference type="GO" id="GO:0048038">
    <property type="term" value="F:quinone binding"/>
    <property type="evidence" value="ECO:0007669"/>
    <property type="project" value="UniProtKB-KW"/>
</dbReference>